<evidence type="ECO:0000256" key="1">
    <source>
        <dbReference type="SAM" id="Coils"/>
    </source>
</evidence>
<sequence>METITKTEARARLGTRLAGIYALVDPEHREVVRYVGSSGHLHKRLLDHAAVLTARKKDGPKHAWLAELKAAGRSPEMCILELVDTAPASATMHAAERRWVEHFRGEGQSDLNATLLASEADFLRGRIERLSAENSRLRAENNALRAQRDATSCNVQPVAMLQKTENCNATQRGSRTPLQCCSSVGQKRCECVKNNALEASDGTAQQIARSRG</sequence>
<proteinExistence type="predicted"/>
<organism evidence="2">
    <name type="scientific">uncultured Caudovirales phage</name>
    <dbReference type="NCBI Taxonomy" id="2100421"/>
    <lineage>
        <taxon>Viruses</taxon>
        <taxon>Duplodnaviria</taxon>
        <taxon>Heunggongvirae</taxon>
        <taxon>Uroviricota</taxon>
        <taxon>Caudoviricetes</taxon>
        <taxon>Peduoviridae</taxon>
        <taxon>Maltschvirus</taxon>
        <taxon>Maltschvirus maltsch</taxon>
    </lineage>
</organism>
<dbReference type="EMBL" id="LR796184">
    <property type="protein sequence ID" value="CAB4124499.1"/>
    <property type="molecule type" value="Genomic_DNA"/>
</dbReference>
<accession>A0A6J5KX24</accession>
<reference evidence="2" key="1">
    <citation type="submission" date="2020-04" db="EMBL/GenBank/DDBJ databases">
        <authorList>
            <person name="Chiriac C."/>
            <person name="Salcher M."/>
            <person name="Ghai R."/>
            <person name="Kavagutti S V."/>
        </authorList>
    </citation>
    <scope>NUCLEOTIDE SEQUENCE</scope>
</reference>
<feature type="coiled-coil region" evidence="1">
    <location>
        <begin position="120"/>
        <end position="147"/>
    </location>
</feature>
<evidence type="ECO:0000313" key="2">
    <source>
        <dbReference type="EMBL" id="CAB4124499.1"/>
    </source>
</evidence>
<protein>
    <submittedName>
        <fullName evidence="2">GIY-YIG_SF domain containing protein</fullName>
    </submittedName>
</protein>
<name>A0A6J5KX24_9CAUD</name>
<keyword evidence="1" id="KW-0175">Coiled coil</keyword>
<gene>
    <name evidence="2" type="ORF">UFOVP61_12</name>
</gene>